<reference evidence="12 13" key="1">
    <citation type="submission" date="2018-03" db="EMBL/GenBank/DDBJ databases">
        <title>Ahniella affigens gen. nov., sp. nov., a gammaproteobacterium isolated from sandy soil near a stream.</title>
        <authorList>
            <person name="Ko Y."/>
            <person name="Kim J.-H."/>
        </authorList>
    </citation>
    <scope>NUCLEOTIDE SEQUENCE [LARGE SCALE GENOMIC DNA]</scope>
    <source>
        <strain evidence="12 13">D13</strain>
    </source>
</reference>
<evidence type="ECO:0000256" key="3">
    <source>
        <dbReference type="ARBA" id="ARBA00022519"/>
    </source>
</evidence>
<accession>A0A2P1PS32</accession>
<keyword evidence="6 10" id="KW-0378">Hydrolase</keyword>
<dbReference type="GO" id="GO:0030145">
    <property type="term" value="F:manganese ion binding"/>
    <property type="evidence" value="ECO:0007669"/>
    <property type="project" value="UniProtKB-UniRule"/>
</dbReference>
<gene>
    <name evidence="10" type="primary">lpxH</name>
    <name evidence="12" type="ORF">C7S18_10795</name>
</gene>
<dbReference type="EC" id="3.6.1.54" evidence="10"/>
<dbReference type="AlphaFoldDB" id="A0A2P1PS32"/>
<dbReference type="GO" id="GO:0009245">
    <property type="term" value="P:lipid A biosynthetic process"/>
    <property type="evidence" value="ECO:0007669"/>
    <property type="project" value="UniProtKB-UniRule"/>
</dbReference>
<evidence type="ECO:0000313" key="13">
    <source>
        <dbReference type="Proteomes" id="UP000241074"/>
    </source>
</evidence>
<evidence type="ECO:0000256" key="7">
    <source>
        <dbReference type="ARBA" id="ARBA00023098"/>
    </source>
</evidence>
<evidence type="ECO:0000256" key="5">
    <source>
        <dbReference type="ARBA" id="ARBA00022723"/>
    </source>
</evidence>
<feature type="binding site" evidence="10">
    <location>
        <position position="41"/>
    </location>
    <ligand>
        <name>Mn(2+)</name>
        <dbReference type="ChEBI" id="CHEBI:29035"/>
        <label>1</label>
    </ligand>
</feature>
<comment type="cofactor">
    <cofactor evidence="10">
        <name>Mn(2+)</name>
        <dbReference type="ChEBI" id="CHEBI:29035"/>
    </cofactor>
    <text evidence="10">Binds 2 Mn(2+) ions per subunit in a binuclear metal center.</text>
</comment>
<feature type="binding site" evidence="10">
    <location>
        <position position="78"/>
    </location>
    <ligand>
        <name>Mn(2+)</name>
        <dbReference type="ChEBI" id="CHEBI:29035"/>
        <label>2</label>
    </ligand>
</feature>
<dbReference type="RefSeq" id="WP_106891577.1">
    <property type="nucleotide sequence ID" value="NZ_CP027860.1"/>
</dbReference>
<comment type="subcellular location">
    <subcellularLocation>
        <location evidence="10">Cell inner membrane</location>
        <topology evidence="10">Peripheral membrane protein</topology>
        <orientation evidence="10">Cytoplasmic side</orientation>
    </subcellularLocation>
</comment>
<keyword evidence="4 10" id="KW-0441">Lipid A biosynthesis</keyword>
<feature type="binding site" evidence="10">
    <location>
        <begin position="78"/>
        <end position="79"/>
    </location>
    <ligand>
        <name>substrate</name>
    </ligand>
</feature>
<organism evidence="12 13">
    <name type="scientific">Ahniella affigens</name>
    <dbReference type="NCBI Taxonomy" id="2021234"/>
    <lineage>
        <taxon>Bacteria</taxon>
        <taxon>Pseudomonadati</taxon>
        <taxon>Pseudomonadota</taxon>
        <taxon>Gammaproteobacteria</taxon>
        <taxon>Lysobacterales</taxon>
        <taxon>Rhodanobacteraceae</taxon>
        <taxon>Ahniella</taxon>
    </lineage>
</organism>
<dbReference type="UniPathway" id="UPA00359">
    <property type="reaction ID" value="UER00480"/>
</dbReference>
<feature type="domain" description="Calcineurin-like phosphoesterase" evidence="11">
    <location>
        <begin position="1"/>
        <end position="198"/>
    </location>
</feature>
<keyword evidence="8 10" id="KW-0472">Membrane</keyword>
<dbReference type="InterPro" id="IPR029052">
    <property type="entry name" value="Metallo-depent_PP-like"/>
</dbReference>
<dbReference type="NCBIfam" id="TIGR01854">
    <property type="entry name" value="lipid_A_lpxH"/>
    <property type="match status" value="1"/>
</dbReference>
<feature type="binding site" evidence="10">
    <location>
        <position position="194"/>
    </location>
    <ligand>
        <name>substrate</name>
    </ligand>
</feature>
<dbReference type="GO" id="GO:0008758">
    <property type="term" value="F:UDP-2,3-diacylglucosamine hydrolase activity"/>
    <property type="evidence" value="ECO:0007669"/>
    <property type="project" value="UniProtKB-UniRule"/>
</dbReference>
<dbReference type="InterPro" id="IPR004843">
    <property type="entry name" value="Calcineurin-like_PHP"/>
</dbReference>
<evidence type="ECO:0000256" key="2">
    <source>
        <dbReference type="ARBA" id="ARBA00022516"/>
    </source>
</evidence>
<evidence type="ECO:0000256" key="4">
    <source>
        <dbReference type="ARBA" id="ARBA00022556"/>
    </source>
</evidence>
<evidence type="ECO:0000313" key="12">
    <source>
        <dbReference type="EMBL" id="AVP97657.1"/>
    </source>
</evidence>
<evidence type="ECO:0000256" key="10">
    <source>
        <dbReference type="HAMAP-Rule" id="MF_00575"/>
    </source>
</evidence>
<protein>
    <recommendedName>
        <fullName evidence="10">UDP-2,3-diacylglucosamine hydrolase</fullName>
        <ecNumber evidence="10">3.6.1.54</ecNumber>
    </recommendedName>
    <alternativeName>
        <fullName evidence="10">UDP-2,3-diacylglucosamine diphosphatase</fullName>
    </alternativeName>
</protein>
<keyword evidence="5 10" id="KW-0479">Metal-binding</keyword>
<dbReference type="InterPro" id="IPR010138">
    <property type="entry name" value="UDP-diacylglucosamine_Hdrlase"/>
</dbReference>
<dbReference type="KEGG" id="xba:C7S18_10795"/>
<evidence type="ECO:0000256" key="1">
    <source>
        <dbReference type="ARBA" id="ARBA00022475"/>
    </source>
</evidence>
<comment type="catalytic activity">
    <reaction evidence="10">
        <text>UDP-2-N,3-O-bis[(3R)-3-hydroxytetradecanoyl]-alpha-D-glucosamine + H2O = 2-N,3-O-bis[(3R)-3-hydroxytetradecanoyl]-alpha-D-glucosaminyl 1-phosphate + UMP + 2 H(+)</text>
        <dbReference type="Rhea" id="RHEA:25213"/>
        <dbReference type="ChEBI" id="CHEBI:15377"/>
        <dbReference type="ChEBI" id="CHEBI:15378"/>
        <dbReference type="ChEBI" id="CHEBI:57865"/>
        <dbReference type="ChEBI" id="CHEBI:57957"/>
        <dbReference type="ChEBI" id="CHEBI:78847"/>
        <dbReference type="EC" id="3.6.1.54"/>
    </reaction>
</comment>
<comment type="similarity">
    <text evidence="10">Belongs to the LpxH family.</text>
</comment>
<comment type="pathway">
    <text evidence="10">Glycolipid biosynthesis; lipid IV(A) biosynthesis; lipid IV(A) from (3R)-3-hydroxytetradecanoyl-[acyl-carrier-protein] and UDP-N-acetyl-alpha-D-glucosamine: step 4/6.</text>
</comment>
<dbReference type="HAMAP" id="MF_00575">
    <property type="entry name" value="LpxH"/>
    <property type="match status" value="1"/>
</dbReference>
<feature type="binding site" evidence="10">
    <location>
        <position position="10"/>
    </location>
    <ligand>
        <name>Mn(2+)</name>
        <dbReference type="ChEBI" id="CHEBI:29035"/>
        <label>1</label>
    </ligand>
</feature>
<evidence type="ECO:0000256" key="8">
    <source>
        <dbReference type="ARBA" id="ARBA00023136"/>
    </source>
</evidence>
<feature type="binding site" evidence="10">
    <location>
        <position position="166"/>
    </location>
    <ligand>
        <name>substrate</name>
    </ligand>
</feature>
<feature type="binding site" evidence="10">
    <location>
        <position position="159"/>
    </location>
    <ligand>
        <name>substrate</name>
    </ligand>
</feature>
<evidence type="ECO:0000256" key="6">
    <source>
        <dbReference type="ARBA" id="ARBA00022801"/>
    </source>
</evidence>
<keyword evidence="7 10" id="KW-0443">Lipid metabolism</keyword>
<dbReference type="OrthoDB" id="9783283at2"/>
<feature type="binding site" evidence="10">
    <location>
        <position position="121"/>
    </location>
    <ligand>
        <name>substrate</name>
    </ligand>
</feature>
<feature type="binding site" evidence="10">
    <location>
        <position position="196"/>
    </location>
    <ligand>
        <name>Mn(2+)</name>
        <dbReference type="ChEBI" id="CHEBI:29035"/>
        <label>1</label>
    </ligand>
</feature>
<comment type="caution">
    <text evidence="10">Lacks conserved residue(s) required for the propagation of feature annotation.</text>
</comment>
<dbReference type="NCBIfam" id="NF003743">
    <property type="entry name" value="PRK05340.1"/>
    <property type="match status" value="1"/>
</dbReference>
<keyword evidence="13" id="KW-1185">Reference proteome</keyword>
<feature type="binding site" evidence="10">
    <location>
        <position position="113"/>
    </location>
    <ligand>
        <name>Mn(2+)</name>
        <dbReference type="ChEBI" id="CHEBI:29035"/>
        <label>2</label>
    </ligand>
</feature>
<reference evidence="12 13" key="2">
    <citation type="submission" date="2018-03" db="EMBL/GenBank/DDBJ databases">
        <authorList>
            <person name="Keele B.F."/>
        </authorList>
    </citation>
    <scope>NUCLEOTIDE SEQUENCE [LARGE SCALE GENOMIC DNA]</scope>
    <source>
        <strain evidence="12 13">D13</strain>
    </source>
</reference>
<dbReference type="GO" id="GO:0005737">
    <property type="term" value="C:cytoplasm"/>
    <property type="evidence" value="ECO:0007669"/>
    <property type="project" value="InterPro"/>
</dbReference>
<keyword evidence="1 10" id="KW-1003">Cell membrane</keyword>
<evidence type="ECO:0000256" key="9">
    <source>
        <dbReference type="ARBA" id="ARBA00023211"/>
    </source>
</evidence>
<feature type="binding site" evidence="10">
    <location>
        <position position="8"/>
    </location>
    <ligand>
        <name>Mn(2+)</name>
        <dbReference type="ChEBI" id="CHEBI:29035"/>
        <label>1</label>
    </ligand>
</feature>
<keyword evidence="2 10" id="KW-0444">Lipid biosynthesis</keyword>
<keyword evidence="3 10" id="KW-0997">Cell inner membrane</keyword>
<keyword evidence="9 10" id="KW-0464">Manganese</keyword>
<comment type="function">
    <text evidence="10">Hydrolyzes the pyrophosphate bond of UDP-2,3-diacylglucosamine to yield 2,3-diacylglucosamine 1-phosphate (lipid X) and UMP by catalyzing the attack of water at the alpha-P atom. Involved in the biosynthesis of lipid A, a phosphorylated glycolipid that anchors the lipopolysaccharide to the outer membrane of the cell.</text>
</comment>
<name>A0A2P1PS32_9GAMM</name>
<dbReference type="Gene3D" id="3.60.21.10">
    <property type="match status" value="1"/>
</dbReference>
<dbReference type="PANTHER" id="PTHR34990:SF1">
    <property type="entry name" value="UDP-2,3-DIACYLGLUCOSAMINE HYDROLASE"/>
    <property type="match status" value="1"/>
</dbReference>
<sequence length="242" mass="26460">MTTYFISDLHLQESRPAATESFAAFLQEIRDNAAALYILGDLFEVWVGDDDDAPFALSIQAMLKQQTQSHPVYFVHGNRDFLIGPAFAAATGVTLLPDETRIDLNGQPTLLLHGDTLCTDDLAYQAFRRTSREPVWQAALLAQPLAARRAFALQARAASQEAMKGKSEAIMDANLDAVRAAFTKHACAQMIHGHTHRPAVHDEQAAMVGGRRVVLGDWYEQGSVLCVSPSGLTLRTRAFPPG</sequence>
<dbReference type="PANTHER" id="PTHR34990">
    <property type="entry name" value="UDP-2,3-DIACYLGLUCOSAMINE HYDROLASE-RELATED"/>
    <property type="match status" value="1"/>
</dbReference>
<dbReference type="SUPFAM" id="SSF56300">
    <property type="entry name" value="Metallo-dependent phosphatases"/>
    <property type="match status" value="1"/>
</dbReference>
<dbReference type="GO" id="GO:0019897">
    <property type="term" value="C:extrinsic component of plasma membrane"/>
    <property type="evidence" value="ECO:0007669"/>
    <property type="project" value="UniProtKB-UniRule"/>
</dbReference>
<feature type="binding site" evidence="10">
    <location>
        <position position="41"/>
    </location>
    <ligand>
        <name>Mn(2+)</name>
        <dbReference type="ChEBI" id="CHEBI:29035"/>
        <label>2</label>
    </ligand>
</feature>
<dbReference type="Pfam" id="PF00149">
    <property type="entry name" value="Metallophos"/>
    <property type="match status" value="1"/>
</dbReference>
<dbReference type="Proteomes" id="UP000241074">
    <property type="component" value="Chromosome"/>
</dbReference>
<feature type="binding site" evidence="10">
    <location>
        <position position="194"/>
    </location>
    <ligand>
        <name>Mn(2+)</name>
        <dbReference type="ChEBI" id="CHEBI:29035"/>
        <label>2</label>
    </ligand>
</feature>
<proteinExistence type="inferred from homology"/>
<dbReference type="EMBL" id="CP027860">
    <property type="protein sequence ID" value="AVP97657.1"/>
    <property type="molecule type" value="Genomic_DNA"/>
</dbReference>
<evidence type="ECO:0000259" key="11">
    <source>
        <dbReference type="Pfam" id="PF00149"/>
    </source>
</evidence>
<dbReference type="InterPro" id="IPR043461">
    <property type="entry name" value="LpxH-like"/>
</dbReference>
<dbReference type="CDD" id="cd07398">
    <property type="entry name" value="MPP_YbbF-LpxH"/>
    <property type="match status" value="1"/>
</dbReference>